<gene>
    <name evidence="3" type="ORF">QBC47DRAFT_457415</name>
</gene>
<dbReference type="InterPro" id="IPR011990">
    <property type="entry name" value="TPR-like_helical_dom_sf"/>
</dbReference>
<dbReference type="PANTHER" id="PTHR12558">
    <property type="entry name" value="CELL DIVISION CYCLE 16,23,27"/>
    <property type="match status" value="1"/>
</dbReference>
<accession>A0AAJ0BIT7</accession>
<name>A0AAJ0BIT7_9PEZI</name>
<protein>
    <recommendedName>
        <fullName evidence="5">Tetratricopeptide repeat protein</fullName>
    </recommendedName>
</protein>
<dbReference type="InterPro" id="IPR019734">
    <property type="entry name" value="TPR_rpt"/>
</dbReference>
<comment type="caution">
    <text evidence="3">The sequence shown here is derived from an EMBL/GenBank/DDBJ whole genome shotgun (WGS) entry which is preliminary data.</text>
</comment>
<dbReference type="Proteomes" id="UP001239445">
    <property type="component" value="Unassembled WGS sequence"/>
</dbReference>
<dbReference type="PANTHER" id="PTHR12558:SF13">
    <property type="entry name" value="CELL DIVISION CYCLE PROTEIN 27 HOMOLOG"/>
    <property type="match status" value="1"/>
</dbReference>
<reference evidence="3" key="1">
    <citation type="submission" date="2023-06" db="EMBL/GenBank/DDBJ databases">
        <title>Genome-scale phylogeny and comparative genomics of the fungal order Sordariales.</title>
        <authorList>
            <consortium name="Lawrence Berkeley National Laboratory"/>
            <person name="Hensen N."/>
            <person name="Bonometti L."/>
            <person name="Westerberg I."/>
            <person name="Brannstrom I.O."/>
            <person name="Guillou S."/>
            <person name="Cros-Aarteil S."/>
            <person name="Calhoun S."/>
            <person name="Haridas S."/>
            <person name="Kuo A."/>
            <person name="Mondo S."/>
            <person name="Pangilinan J."/>
            <person name="Riley R."/>
            <person name="Labutti K."/>
            <person name="Andreopoulos B."/>
            <person name="Lipzen A."/>
            <person name="Chen C."/>
            <person name="Yanf M."/>
            <person name="Daum C."/>
            <person name="Ng V."/>
            <person name="Clum A."/>
            <person name="Steindorff A."/>
            <person name="Ohm R."/>
            <person name="Martin F."/>
            <person name="Silar P."/>
            <person name="Natvig D."/>
            <person name="Lalanne C."/>
            <person name="Gautier V."/>
            <person name="Ament-Velasquez S.L."/>
            <person name="Kruys A."/>
            <person name="Hutchinson M.I."/>
            <person name="Powell A.J."/>
            <person name="Barry K."/>
            <person name="Miller A.N."/>
            <person name="Grigoriev I.V."/>
            <person name="Debuchy R."/>
            <person name="Gladieux P."/>
            <person name="Thoren M.H."/>
            <person name="Johannesson H."/>
        </authorList>
    </citation>
    <scope>NUCLEOTIDE SEQUENCE</scope>
    <source>
        <strain evidence="3">PSN4</strain>
    </source>
</reference>
<dbReference type="SMART" id="SM00028">
    <property type="entry name" value="TPR"/>
    <property type="match status" value="5"/>
</dbReference>
<evidence type="ECO:0008006" key="5">
    <source>
        <dbReference type="Google" id="ProtNLM"/>
    </source>
</evidence>
<sequence length="643" mass="74077">MYSGVENLHHVYIYAYGENLFDEHPETAALLAEEKRIIGNKYPGMVRSGRLDGNLTVHFTNVILRIQNVESDAQTPYLCLESVKKAGGFDDLDGVCAANISMFYYELQRRIRVPASEKPMEKALELIQEAIEDDPESPRNYYHLGMVYRSLARQTAGDAELEYEQKSLDAYRKAVARDPNNETDARRAVYGAETDELLDEEPPALDAAVELLERAVVDDPKNSCDLWYHRLFSVHKKRGDLAAARETYRRLIASDPIWHTEWHQIADTWIDVKLFDEERTFDWPNWCDALFEAIGKDPRHAPSYWGAWYEKAERLRGYGYFDIAIAILQYGAERSAGALDSYARAACARFFFLLGETFAMKGDWGSAVAQLEEAFARSDRLDIDDVRETLEWLAWAYMAEKRWEDALAVAETRLKLSPDEIWGDPSRHDAHAWMGEVALYQHRYADAAKEFKMAVRAEEEKLKKQAEGKPGKILSEWMAGYLLDLGIAYDRMERATQAAAVFKKAIPHVEHIVEEFVKMRERKAALFRGEGRAQMVLGWMLERQGVDAISDLHVLKEYERADWVFSRTRYVEDDFVEHGDIAAVQAAIKRVQSGIPYSYPNDDTFLRERLRWRIASKRTDWGNNDFEDEVPKIGRKGHRGHAW</sequence>
<evidence type="ECO:0000256" key="1">
    <source>
        <dbReference type="ARBA" id="ARBA00022803"/>
    </source>
</evidence>
<evidence type="ECO:0000313" key="4">
    <source>
        <dbReference type="Proteomes" id="UP001239445"/>
    </source>
</evidence>
<keyword evidence="1" id="KW-0802">TPR repeat</keyword>
<proteinExistence type="inferred from homology"/>
<dbReference type="EMBL" id="MU839828">
    <property type="protein sequence ID" value="KAK1759069.1"/>
    <property type="molecule type" value="Genomic_DNA"/>
</dbReference>
<evidence type="ECO:0000313" key="3">
    <source>
        <dbReference type="EMBL" id="KAK1759069.1"/>
    </source>
</evidence>
<comment type="similarity">
    <text evidence="2">Belongs to the APC3/CDC27 family.</text>
</comment>
<dbReference type="GO" id="GO:0005680">
    <property type="term" value="C:anaphase-promoting complex"/>
    <property type="evidence" value="ECO:0007669"/>
    <property type="project" value="UniProtKB-ARBA"/>
</dbReference>
<evidence type="ECO:0000256" key="2">
    <source>
        <dbReference type="ARBA" id="ARBA00038210"/>
    </source>
</evidence>
<dbReference type="SUPFAM" id="SSF48452">
    <property type="entry name" value="TPR-like"/>
    <property type="match status" value="2"/>
</dbReference>
<keyword evidence="4" id="KW-1185">Reference proteome</keyword>
<dbReference type="Gene3D" id="1.25.40.10">
    <property type="entry name" value="Tetratricopeptide repeat domain"/>
    <property type="match status" value="3"/>
</dbReference>
<dbReference type="AlphaFoldDB" id="A0AAJ0BIT7"/>
<organism evidence="3 4">
    <name type="scientific">Echria macrotheca</name>
    <dbReference type="NCBI Taxonomy" id="438768"/>
    <lineage>
        <taxon>Eukaryota</taxon>
        <taxon>Fungi</taxon>
        <taxon>Dikarya</taxon>
        <taxon>Ascomycota</taxon>
        <taxon>Pezizomycotina</taxon>
        <taxon>Sordariomycetes</taxon>
        <taxon>Sordariomycetidae</taxon>
        <taxon>Sordariales</taxon>
        <taxon>Schizotheciaceae</taxon>
        <taxon>Echria</taxon>
    </lineage>
</organism>
<dbReference type="Pfam" id="PF13432">
    <property type="entry name" value="TPR_16"/>
    <property type="match status" value="1"/>
</dbReference>